<feature type="compositionally biased region" description="Polar residues" evidence="1">
    <location>
        <begin position="287"/>
        <end position="302"/>
    </location>
</feature>
<feature type="signal peptide" evidence="2">
    <location>
        <begin position="1"/>
        <end position="23"/>
    </location>
</feature>
<organism evidence="3 4">
    <name type="scientific">Candidatus Entotheonella gemina</name>
    <dbReference type="NCBI Taxonomy" id="1429439"/>
    <lineage>
        <taxon>Bacteria</taxon>
        <taxon>Pseudomonadati</taxon>
        <taxon>Nitrospinota/Tectimicrobiota group</taxon>
        <taxon>Candidatus Tectimicrobiota</taxon>
        <taxon>Candidatus Entotheonellia</taxon>
        <taxon>Candidatus Entotheonellales</taxon>
        <taxon>Candidatus Entotheonellaceae</taxon>
        <taxon>Candidatus Entotheonella</taxon>
    </lineage>
</organism>
<keyword evidence="4" id="KW-1185">Reference proteome</keyword>
<proteinExistence type="predicted"/>
<feature type="chain" id="PRO_5004846464" evidence="2">
    <location>
        <begin position="24"/>
        <end position="408"/>
    </location>
</feature>
<name>W4MFF0_9BACT</name>
<feature type="region of interest" description="Disordered" evidence="1">
    <location>
        <begin position="201"/>
        <end position="222"/>
    </location>
</feature>
<gene>
    <name evidence="3" type="ORF">ETSY2_01635</name>
</gene>
<dbReference type="HOGENOM" id="CLU_673842_0_0_7"/>
<reference evidence="3 4" key="1">
    <citation type="journal article" date="2014" name="Nature">
        <title>An environmental bacterial taxon with a large and distinct metabolic repertoire.</title>
        <authorList>
            <person name="Wilson M.C."/>
            <person name="Mori T."/>
            <person name="Ruckert C."/>
            <person name="Uria A.R."/>
            <person name="Helf M.J."/>
            <person name="Takada K."/>
            <person name="Gernert C."/>
            <person name="Steffens U.A."/>
            <person name="Heycke N."/>
            <person name="Schmitt S."/>
            <person name="Rinke C."/>
            <person name="Helfrich E.J."/>
            <person name="Brachmann A.O."/>
            <person name="Gurgui C."/>
            <person name="Wakimoto T."/>
            <person name="Kracht M."/>
            <person name="Crusemann M."/>
            <person name="Hentschel U."/>
            <person name="Abe I."/>
            <person name="Matsunaga S."/>
            <person name="Kalinowski J."/>
            <person name="Takeyama H."/>
            <person name="Piel J."/>
        </authorList>
    </citation>
    <scope>NUCLEOTIDE SEQUENCE [LARGE SCALE GENOMIC DNA]</scope>
    <source>
        <strain evidence="4">TSY2</strain>
    </source>
</reference>
<dbReference type="Proteomes" id="UP000019140">
    <property type="component" value="Unassembled WGS sequence"/>
</dbReference>
<sequence length="408" mass="44617">MGFQRVVGVGMLLWFGLSNMAIAATSPTEAVQRFVESVRQGRFAEAQSYLLDHVDVGSSLFGSWLFNNGAAGSEAATSDVFFSRKFAEVFRYAIIDSTNNSDSQAFVTARRTTPHMGHLYTWALAPQRNALPYTLVEAIDTYLTKVNYPIEESQMQFTLVRELEDWYISAIHDEKFKLLREQVIAQPPLSTTPAVVTYAPAAAPAPAPPPATTTSANAGRQAADAQFQATLQGLNKVPQTAAAAAPEAEKKKGFFARVGRGVGRVFGLGRDDDELFAAESNAPANGRVQSPPSSQTQVANVPSASLGRVPEAQLNRRFRLIRSAIAAYAGVNTSVPNEVTIYDWKTLREVVNFYSTRKLPKSEELAGFHFVNYRTIGLDDYVLLVQVDHHEAGQTRLEVTPRGVQAVN</sequence>
<evidence type="ECO:0000256" key="2">
    <source>
        <dbReference type="SAM" id="SignalP"/>
    </source>
</evidence>
<accession>W4MFF0</accession>
<keyword evidence="2" id="KW-0732">Signal</keyword>
<evidence type="ECO:0000313" key="4">
    <source>
        <dbReference type="Proteomes" id="UP000019140"/>
    </source>
</evidence>
<feature type="region of interest" description="Disordered" evidence="1">
    <location>
        <begin position="283"/>
        <end position="302"/>
    </location>
</feature>
<dbReference type="AlphaFoldDB" id="W4MFF0"/>
<evidence type="ECO:0000256" key="1">
    <source>
        <dbReference type="SAM" id="MobiDB-lite"/>
    </source>
</evidence>
<dbReference type="EMBL" id="AZHX01000063">
    <property type="protein sequence ID" value="ETX09069.1"/>
    <property type="molecule type" value="Genomic_DNA"/>
</dbReference>
<evidence type="ECO:0000313" key="3">
    <source>
        <dbReference type="EMBL" id="ETX09069.1"/>
    </source>
</evidence>
<comment type="caution">
    <text evidence="3">The sequence shown here is derived from an EMBL/GenBank/DDBJ whole genome shotgun (WGS) entry which is preliminary data.</text>
</comment>
<protein>
    <submittedName>
        <fullName evidence="3">Uncharacterized protein</fullName>
    </submittedName>
</protein>